<organism evidence="1 2">
    <name type="scientific">Acanthoscelides obtectus</name>
    <name type="common">Bean weevil</name>
    <name type="synonym">Bruchus obtectus</name>
    <dbReference type="NCBI Taxonomy" id="200917"/>
    <lineage>
        <taxon>Eukaryota</taxon>
        <taxon>Metazoa</taxon>
        <taxon>Ecdysozoa</taxon>
        <taxon>Arthropoda</taxon>
        <taxon>Hexapoda</taxon>
        <taxon>Insecta</taxon>
        <taxon>Pterygota</taxon>
        <taxon>Neoptera</taxon>
        <taxon>Endopterygota</taxon>
        <taxon>Coleoptera</taxon>
        <taxon>Polyphaga</taxon>
        <taxon>Cucujiformia</taxon>
        <taxon>Chrysomeloidea</taxon>
        <taxon>Chrysomelidae</taxon>
        <taxon>Bruchinae</taxon>
        <taxon>Bruchini</taxon>
        <taxon>Acanthoscelides</taxon>
    </lineage>
</organism>
<feature type="non-terminal residue" evidence="1">
    <location>
        <position position="114"/>
    </location>
</feature>
<gene>
    <name evidence="1" type="ORF">ACAOBT_LOCUS27555</name>
</gene>
<dbReference type="Proteomes" id="UP001152888">
    <property type="component" value="Unassembled WGS sequence"/>
</dbReference>
<evidence type="ECO:0000313" key="1">
    <source>
        <dbReference type="EMBL" id="CAH2003674.1"/>
    </source>
</evidence>
<protein>
    <recommendedName>
        <fullName evidence="3">Transposase</fullName>
    </recommendedName>
</protein>
<proteinExistence type="predicted"/>
<evidence type="ECO:0008006" key="3">
    <source>
        <dbReference type="Google" id="ProtNLM"/>
    </source>
</evidence>
<sequence length="114" mass="13773">MNANRDKLVEEIKDLNPVQLFELFFDDTVLRHIVDQSMLYASQNTRHQRRNEILHKFGHFPAKLKKQLRCTVCHSRVRQHYVLKVPASSYIIQNKRFRPLYSNEYRCFLVKIIK</sequence>
<accession>A0A9P0LVY3</accession>
<name>A0A9P0LVY3_ACAOB</name>
<keyword evidence="2" id="KW-1185">Reference proteome</keyword>
<dbReference type="EMBL" id="CAKOFQ010007551">
    <property type="protein sequence ID" value="CAH2003674.1"/>
    <property type="molecule type" value="Genomic_DNA"/>
</dbReference>
<dbReference type="OrthoDB" id="10057240at2759"/>
<evidence type="ECO:0000313" key="2">
    <source>
        <dbReference type="Proteomes" id="UP001152888"/>
    </source>
</evidence>
<comment type="caution">
    <text evidence="1">The sequence shown here is derived from an EMBL/GenBank/DDBJ whole genome shotgun (WGS) entry which is preliminary data.</text>
</comment>
<dbReference type="AlphaFoldDB" id="A0A9P0LVY3"/>
<reference evidence="1" key="1">
    <citation type="submission" date="2022-03" db="EMBL/GenBank/DDBJ databases">
        <authorList>
            <person name="Sayadi A."/>
        </authorList>
    </citation>
    <scope>NUCLEOTIDE SEQUENCE</scope>
</reference>